<comment type="caution">
    <text evidence="1">The sequence shown here is derived from an EMBL/GenBank/DDBJ whole genome shotgun (WGS) entry which is preliminary data.</text>
</comment>
<name>A0A7W7TXF6_9ACTN</name>
<dbReference type="AlphaFoldDB" id="A0A7W7TXF6"/>
<keyword evidence="2" id="KW-1185">Reference proteome</keyword>
<dbReference type="Proteomes" id="UP000582643">
    <property type="component" value="Unassembled WGS sequence"/>
</dbReference>
<dbReference type="EMBL" id="JACHJY010000002">
    <property type="protein sequence ID" value="MBB4981149.1"/>
    <property type="molecule type" value="Genomic_DNA"/>
</dbReference>
<dbReference type="InterPro" id="IPR029063">
    <property type="entry name" value="SAM-dependent_MTases_sf"/>
</dbReference>
<evidence type="ECO:0008006" key="3">
    <source>
        <dbReference type="Google" id="ProtNLM"/>
    </source>
</evidence>
<gene>
    <name evidence="1" type="ORF">GGE06_002057</name>
</gene>
<sequence>MPQATVLDICCSYGINAALLNHHVTLQELYDHYTSPQVATLTTAELIEEDRGYYGARRRTDAVPVIGLDISAPAIAYARAVGLLDDGFAENLETAPPSPALYQATRDTRLITVTGGATFLSARTFRALLKGRQEPPWVAALVLRTVLYKDTSDGLAEFGLTTQKDTSRTYPQRRFTDTDEQRYAIAAVSAAGDDPRGKETDGYFHTALHLSRPLAHAAAHPLHTLLQDT</sequence>
<evidence type="ECO:0000313" key="1">
    <source>
        <dbReference type="EMBL" id="MBB4981149.1"/>
    </source>
</evidence>
<protein>
    <recommendedName>
        <fullName evidence="3">Methyltransferase type 12</fullName>
    </recommendedName>
</protein>
<evidence type="ECO:0000313" key="2">
    <source>
        <dbReference type="Proteomes" id="UP000582643"/>
    </source>
</evidence>
<reference evidence="1 2" key="1">
    <citation type="submission" date="2020-08" db="EMBL/GenBank/DDBJ databases">
        <title>Genomic Encyclopedia of Type Strains, Phase III (KMG-III): the genomes of soil and plant-associated and newly described type strains.</title>
        <authorList>
            <person name="Whitman W."/>
        </authorList>
    </citation>
    <scope>NUCLEOTIDE SEQUENCE [LARGE SCALE GENOMIC DNA]</scope>
    <source>
        <strain evidence="1 2">SFB5A</strain>
    </source>
</reference>
<organism evidence="1 2">
    <name type="scientific">Streptomyces nymphaeiformis</name>
    <dbReference type="NCBI Taxonomy" id="2663842"/>
    <lineage>
        <taxon>Bacteria</taxon>
        <taxon>Bacillati</taxon>
        <taxon>Actinomycetota</taxon>
        <taxon>Actinomycetes</taxon>
        <taxon>Kitasatosporales</taxon>
        <taxon>Streptomycetaceae</taxon>
        <taxon>Streptomyces</taxon>
    </lineage>
</organism>
<accession>A0A7W7TXF6</accession>
<dbReference type="RefSeq" id="WP_312883082.1">
    <property type="nucleotide sequence ID" value="NZ_JACHJY010000002.1"/>
</dbReference>
<proteinExistence type="predicted"/>
<dbReference type="SUPFAM" id="SSF53335">
    <property type="entry name" value="S-adenosyl-L-methionine-dependent methyltransferases"/>
    <property type="match status" value="1"/>
</dbReference>